<dbReference type="Proteomes" id="UP000262719">
    <property type="component" value="Segment"/>
</dbReference>
<keyword evidence="2" id="KW-0255">Endonuclease</keyword>
<accession>A0A385E0D1</accession>
<dbReference type="CDD" id="cd00085">
    <property type="entry name" value="HNHc"/>
    <property type="match status" value="1"/>
</dbReference>
<sequence>MARKTGPSAAQVSVVQERAAGICERCGFRQWQQLHHRRPRGMGGTRSKAANAPSNLLAVCFGCHSEIEANRQDSLENGWLVRQAADPEQIPVKYRGTLKVLDNFGEVRRI</sequence>
<dbReference type="GeneID" id="63911724"/>
<protein>
    <submittedName>
        <fullName evidence="2">HNH endonuclease</fullName>
    </submittedName>
</protein>
<dbReference type="GO" id="GO:0004519">
    <property type="term" value="F:endonuclease activity"/>
    <property type="evidence" value="ECO:0007669"/>
    <property type="project" value="UniProtKB-KW"/>
</dbReference>
<dbReference type="Gene3D" id="1.10.30.50">
    <property type="match status" value="1"/>
</dbReference>
<keyword evidence="2" id="KW-0378">Hydrolase</keyword>
<gene>
    <name evidence="2" type="primary">45</name>
    <name evidence="2" type="ORF">SEA_SCHMIDT_45</name>
</gene>
<dbReference type="EMBL" id="MH651189">
    <property type="protein sequence ID" value="AXQ65196.1"/>
    <property type="molecule type" value="Genomic_DNA"/>
</dbReference>
<keyword evidence="2" id="KW-0540">Nuclease</keyword>
<reference evidence="2 3" key="1">
    <citation type="submission" date="2018-07" db="EMBL/GenBank/DDBJ databases">
        <authorList>
            <person name="Roberston F.H."/>
            <person name="Ghiringhelli B.C."/>
            <person name="Garcia S."/>
            <person name="Henry S."/>
            <person name="Naegele L."/>
            <person name="Slowan-Pomeroy T."/>
            <person name="Briggs L.A."/>
            <person name="Warner M.H."/>
            <person name="Garlena R.A."/>
            <person name="Russell D.A."/>
            <person name="Pope W.H."/>
            <person name="Jacobs-Sera D."/>
            <person name="Hatfull G.F."/>
        </authorList>
    </citation>
    <scope>NUCLEOTIDE SEQUENCE [LARGE SCALE GENOMIC DNA]</scope>
</reference>
<proteinExistence type="predicted"/>
<dbReference type="SMART" id="SM00507">
    <property type="entry name" value="HNHc"/>
    <property type="match status" value="1"/>
</dbReference>
<dbReference type="InterPro" id="IPR003615">
    <property type="entry name" value="HNH_nuc"/>
</dbReference>
<evidence type="ECO:0000313" key="3">
    <source>
        <dbReference type="Proteomes" id="UP000262719"/>
    </source>
</evidence>
<name>A0A385E0D1_9CAUD</name>
<dbReference type="KEGG" id="vg:63911724"/>
<organism evidence="2 3">
    <name type="scientific">Gordonia phage Schmidt</name>
    <dbReference type="NCBI Taxonomy" id="2301697"/>
    <lineage>
        <taxon>Viruses</taxon>
        <taxon>Duplodnaviria</taxon>
        <taxon>Heunggongvirae</taxon>
        <taxon>Uroviricota</taxon>
        <taxon>Caudoviricetes</taxon>
        <taxon>Ruthgordonvirinae</taxon>
        <taxon>Schmidtvirus</taxon>
        <taxon>Schmidtvirus schmidt</taxon>
    </lineage>
</organism>
<feature type="domain" description="HNH nuclease" evidence="1">
    <location>
        <begin position="11"/>
        <end position="65"/>
    </location>
</feature>
<evidence type="ECO:0000313" key="2">
    <source>
        <dbReference type="EMBL" id="AXQ65196.1"/>
    </source>
</evidence>
<keyword evidence="3" id="KW-1185">Reference proteome</keyword>
<evidence type="ECO:0000259" key="1">
    <source>
        <dbReference type="SMART" id="SM00507"/>
    </source>
</evidence>
<dbReference type="RefSeq" id="YP_010050985.1">
    <property type="nucleotide sequence ID" value="NC_054436.1"/>
</dbReference>